<dbReference type="PANTHER" id="PTHR11540">
    <property type="entry name" value="MALATE AND LACTATE DEHYDROGENASE"/>
    <property type="match status" value="1"/>
</dbReference>
<organism evidence="7 8">
    <name type="scientific">Molorchus minor</name>
    <dbReference type="NCBI Taxonomy" id="1323400"/>
    <lineage>
        <taxon>Eukaryota</taxon>
        <taxon>Metazoa</taxon>
        <taxon>Ecdysozoa</taxon>
        <taxon>Arthropoda</taxon>
        <taxon>Hexapoda</taxon>
        <taxon>Insecta</taxon>
        <taxon>Pterygota</taxon>
        <taxon>Neoptera</taxon>
        <taxon>Endopterygota</taxon>
        <taxon>Coleoptera</taxon>
        <taxon>Polyphaga</taxon>
        <taxon>Cucujiformia</taxon>
        <taxon>Chrysomeloidea</taxon>
        <taxon>Cerambycidae</taxon>
        <taxon>Lamiinae</taxon>
        <taxon>Monochamini</taxon>
        <taxon>Molorchus</taxon>
    </lineage>
</organism>
<dbReference type="PANTHER" id="PTHR11540:SF16">
    <property type="entry name" value="MALATE DEHYDROGENASE, MITOCHONDRIAL"/>
    <property type="match status" value="1"/>
</dbReference>
<sequence>NLKGKKTHLHSTRLVLEVLQSSINRNFCSHKEFQSSIQVCILGAYTPLGRSTSFLLKQNPLFSVLKIHGEQNVKNLAVDLNFIDTRCKVQPYEGIKEIPRAIRSADIVVILGKDELPEDASLVDRVTDEGKRIYDIARECITYAPRAILLVCAKPVSVTTEIVERVFKESYWYHPGRIVGSAALAQVKANTLLGRFQDLNPRHCNVPLVGGPDVDLAVPLFNGYVRCNLLEACRHLVTTVRFSRGGIVDNCGIPHMSKLELELLEKVALEIQRRERMAKGFIESIEDGKSQPFNMREMEKKAKIDQKAKL</sequence>
<evidence type="ECO:0000256" key="1">
    <source>
        <dbReference type="ARBA" id="ARBA00012995"/>
    </source>
</evidence>
<dbReference type="Proteomes" id="UP001162164">
    <property type="component" value="Unassembled WGS sequence"/>
</dbReference>
<keyword evidence="8" id="KW-1185">Reference proteome</keyword>
<reference evidence="7" key="1">
    <citation type="journal article" date="2023" name="Insect Mol. Biol.">
        <title>Genome sequencing provides insights into the evolution of gene families encoding plant cell wall-degrading enzymes in longhorned beetles.</title>
        <authorList>
            <person name="Shin N.R."/>
            <person name="Okamura Y."/>
            <person name="Kirsch R."/>
            <person name="Pauchet Y."/>
        </authorList>
    </citation>
    <scope>NUCLEOTIDE SEQUENCE</scope>
    <source>
        <strain evidence="7">MMC_N1</strain>
    </source>
</reference>
<evidence type="ECO:0000259" key="6">
    <source>
        <dbReference type="Pfam" id="PF00056"/>
    </source>
</evidence>
<dbReference type="SUPFAM" id="SSF51735">
    <property type="entry name" value="NAD(P)-binding Rossmann-fold domains"/>
    <property type="match status" value="1"/>
</dbReference>
<evidence type="ECO:0000256" key="3">
    <source>
        <dbReference type="ARBA" id="ARBA00022532"/>
    </source>
</evidence>
<evidence type="ECO:0000256" key="4">
    <source>
        <dbReference type="ARBA" id="ARBA00023002"/>
    </source>
</evidence>
<name>A0ABQ9K177_9CUCU</name>
<keyword evidence="3" id="KW-0816">Tricarboxylic acid cycle</keyword>
<gene>
    <name evidence="7" type="ORF">NQ317_012556</name>
</gene>
<comment type="caution">
    <text evidence="7">The sequence shown here is derived from an EMBL/GenBank/DDBJ whole genome shotgun (WGS) entry which is preliminary data.</text>
</comment>
<feature type="non-terminal residue" evidence="7">
    <location>
        <position position="1"/>
    </location>
</feature>
<evidence type="ECO:0000256" key="5">
    <source>
        <dbReference type="ARBA" id="ARBA00023027"/>
    </source>
</evidence>
<dbReference type="EC" id="1.1.1.37" evidence="1"/>
<accession>A0ABQ9K177</accession>
<dbReference type="Pfam" id="PF00056">
    <property type="entry name" value="Ldh_1_N"/>
    <property type="match status" value="1"/>
</dbReference>
<protein>
    <recommendedName>
        <fullName evidence="2">Malate dehydrogenase, mitochondrial</fullName>
        <ecNumber evidence="1">1.1.1.37</ecNumber>
    </recommendedName>
</protein>
<dbReference type="Gene3D" id="3.40.50.720">
    <property type="entry name" value="NAD(P)-binding Rossmann-like Domain"/>
    <property type="match status" value="1"/>
</dbReference>
<proteinExistence type="predicted"/>
<dbReference type="InterPro" id="IPR036291">
    <property type="entry name" value="NAD(P)-bd_dom_sf"/>
</dbReference>
<dbReference type="InterPro" id="IPR001236">
    <property type="entry name" value="Lactate/malate_DH_N"/>
</dbReference>
<evidence type="ECO:0000256" key="2">
    <source>
        <dbReference type="ARBA" id="ARBA00016075"/>
    </source>
</evidence>
<keyword evidence="5" id="KW-0520">NAD</keyword>
<evidence type="ECO:0000313" key="7">
    <source>
        <dbReference type="EMBL" id="KAJ8984336.1"/>
    </source>
</evidence>
<feature type="domain" description="Lactate/malate dehydrogenase N-terminal" evidence="6">
    <location>
        <begin position="38"/>
        <end position="165"/>
    </location>
</feature>
<dbReference type="EMBL" id="JAPWTJ010000040">
    <property type="protein sequence ID" value="KAJ8984336.1"/>
    <property type="molecule type" value="Genomic_DNA"/>
</dbReference>
<evidence type="ECO:0000313" key="8">
    <source>
        <dbReference type="Proteomes" id="UP001162164"/>
    </source>
</evidence>
<keyword evidence="4" id="KW-0560">Oxidoreductase</keyword>